<dbReference type="SMART" id="SM00845">
    <property type="entry name" value="GatB_Yqey"/>
    <property type="match status" value="1"/>
</dbReference>
<proteinExistence type="inferred from homology"/>
<dbReference type="SUPFAM" id="SSF89095">
    <property type="entry name" value="GatB/YqeY motif"/>
    <property type="match status" value="1"/>
</dbReference>
<dbReference type="HAMAP" id="MF_00121">
    <property type="entry name" value="GatB"/>
    <property type="match status" value="1"/>
</dbReference>
<dbReference type="InterPro" id="IPR017959">
    <property type="entry name" value="Asn/Gln-tRNA_amidoTrfase_suB/E"/>
</dbReference>
<dbReference type="InterPro" id="IPR004413">
    <property type="entry name" value="GatB"/>
</dbReference>
<dbReference type="GO" id="GO:0006412">
    <property type="term" value="P:translation"/>
    <property type="evidence" value="ECO:0007669"/>
    <property type="project" value="UniProtKB-KW"/>
</dbReference>
<dbReference type="Gene3D" id="1.10.10.410">
    <property type="match status" value="1"/>
</dbReference>
<accession>A0A3B1CP22</accession>
<reference evidence="11" key="1">
    <citation type="submission" date="2018-06" db="EMBL/GenBank/DDBJ databases">
        <authorList>
            <person name="Zhirakovskaya E."/>
        </authorList>
    </citation>
    <scope>NUCLEOTIDE SEQUENCE</scope>
</reference>
<dbReference type="EC" id="6.3.5.6" evidence="11"/>
<dbReference type="PROSITE" id="PS01234">
    <property type="entry name" value="GATB"/>
    <property type="match status" value="1"/>
</dbReference>
<dbReference type="Pfam" id="PF02934">
    <property type="entry name" value="GatB_N"/>
    <property type="match status" value="1"/>
</dbReference>
<dbReference type="Gene3D" id="1.10.150.380">
    <property type="entry name" value="GatB domain, N-terminal subdomain"/>
    <property type="match status" value="1"/>
</dbReference>
<dbReference type="NCBIfam" id="NF004012">
    <property type="entry name" value="PRK05477.1-2"/>
    <property type="match status" value="1"/>
</dbReference>
<evidence type="ECO:0000256" key="3">
    <source>
        <dbReference type="ARBA" id="ARBA00022598"/>
    </source>
</evidence>
<dbReference type="InterPro" id="IPR006075">
    <property type="entry name" value="Asn/Gln-tRNA_Trfase_suB/E_cat"/>
</dbReference>
<evidence type="ECO:0000259" key="10">
    <source>
        <dbReference type="SMART" id="SM00845"/>
    </source>
</evidence>
<evidence type="ECO:0000256" key="5">
    <source>
        <dbReference type="ARBA" id="ARBA00022840"/>
    </source>
</evidence>
<evidence type="ECO:0000256" key="8">
    <source>
        <dbReference type="ARBA" id="ARBA00047380"/>
    </source>
</evidence>
<dbReference type="InterPro" id="IPR003789">
    <property type="entry name" value="Asn/Gln_tRNA_amidoTrase-B-like"/>
</dbReference>
<dbReference type="SUPFAM" id="SSF55931">
    <property type="entry name" value="Glutamine synthetase/guanido kinase"/>
    <property type="match status" value="1"/>
</dbReference>
<keyword evidence="5" id="KW-0067">ATP-binding</keyword>
<dbReference type="PANTHER" id="PTHR11659:SF0">
    <property type="entry name" value="GLUTAMYL-TRNA(GLN) AMIDOTRANSFERASE SUBUNIT B, MITOCHONDRIAL"/>
    <property type="match status" value="1"/>
</dbReference>
<organism evidence="11">
    <name type="scientific">hydrothermal vent metagenome</name>
    <dbReference type="NCBI Taxonomy" id="652676"/>
    <lineage>
        <taxon>unclassified sequences</taxon>
        <taxon>metagenomes</taxon>
        <taxon>ecological metagenomes</taxon>
    </lineage>
</organism>
<sequence>MKYEAVIGLEVHAQALTKTKIFCGCSTQFGAPPNSHVCPICLGLPGVLPVLNRDVVELGIRAGIATHCKIAPYSRFARKNYFYPDLPKGYQVSMFELPLTEQGFVEIFTPSEKGGKKIGLTRIHMEEDAGKNIHDGIEEGSLVDLNRAGVPLLEIVSEPEISSGEEAVAYLKALRAILIYAGVSDADMEKGNFRCDANISIRPVGSSKLGTRSEIKNMNSFRFVQKAIAYEILRQEEILEEGGRVIQETRLWNEKKGMTFPMRSKEQAHDYRYFPEPDLVPINIDEAWIARVKNALPELPDAKRKRFIETYELPDYDATILVSSQALADFFEEAVSIYPKAKIVSNWVMGDLLRELNQENKGIAEAPIKAKQLAAMLQLIEDGTISGKIAKIVFEEMVKTGKDAAQIIEEKGLTQVSDEGALGEIVDTVIAANPKEVAAYRGGKKKLMGFFIGQMMRQTGGKANPGKVNVLLKEKLDQPS</sequence>
<dbReference type="GO" id="GO:0050566">
    <property type="term" value="F:asparaginyl-tRNA synthase (glutamine-hydrolyzing) activity"/>
    <property type="evidence" value="ECO:0007669"/>
    <property type="project" value="UniProtKB-EC"/>
</dbReference>
<dbReference type="NCBIfam" id="NF004014">
    <property type="entry name" value="PRK05477.1-4"/>
    <property type="match status" value="1"/>
</dbReference>
<dbReference type="NCBIfam" id="NF004015">
    <property type="entry name" value="PRK05477.1-5"/>
    <property type="match status" value="1"/>
</dbReference>
<gene>
    <name evidence="11" type="ORF">MNBD_NITROSPIRAE01-2370</name>
</gene>
<comment type="function">
    <text evidence="7">Allows the formation of correctly charged Asn-tRNA(Asn) or Gln-tRNA(Gln) through the transamidation of misacylated Asp-tRNA(Asn) or Glu-tRNA(Gln) in organisms which lack either or both of asparaginyl-tRNA or glutaminyl-tRNA synthetases. The reaction takes place in the presence of glutamine and ATP through an activated phospho-Asp-tRNA(Asn) or phospho-Glu-tRNA(Gln).</text>
</comment>
<dbReference type="Pfam" id="PF02637">
    <property type="entry name" value="GatB_Yqey"/>
    <property type="match status" value="1"/>
</dbReference>
<comment type="subunit">
    <text evidence="2">Heterotrimer of A, B and C subunits.</text>
</comment>
<dbReference type="FunFam" id="1.10.10.410:FF:000001">
    <property type="entry name" value="Aspartyl/glutamyl-tRNA(Asn/Gln) amidotransferase subunit B"/>
    <property type="match status" value="1"/>
</dbReference>
<feature type="domain" description="Asn/Gln amidotransferase" evidence="10">
    <location>
        <begin position="329"/>
        <end position="476"/>
    </location>
</feature>
<evidence type="ECO:0000256" key="7">
    <source>
        <dbReference type="ARBA" id="ARBA00024799"/>
    </source>
</evidence>
<dbReference type="InterPro" id="IPR014746">
    <property type="entry name" value="Gln_synth/guanido_kin_cat_dom"/>
</dbReference>
<evidence type="ECO:0000313" key="11">
    <source>
        <dbReference type="EMBL" id="VAX28231.1"/>
    </source>
</evidence>
<evidence type="ECO:0000256" key="9">
    <source>
        <dbReference type="ARBA" id="ARBA00047913"/>
    </source>
</evidence>
<evidence type="ECO:0000256" key="1">
    <source>
        <dbReference type="ARBA" id="ARBA00005306"/>
    </source>
</evidence>
<dbReference type="GO" id="GO:0005524">
    <property type="term" value="F:ATP binding"/>
    <property type="evidence" value="ECO:0007669"/>
    <property type="project" value="UniProtKB-KW"/>
</dbReference>
<comment type="catalytic activity">
    <reaction evidence="8">
        <text>L-aspartyl-tRNA(Asn) + L-glutamine + ATP + H2O = L-asparaginyl-tRNA(Asn) + L-glutamate + ADP + phosphate + 2 H(+)</text>
        <dbReference type="Rhea" id="RHEA:14513"/>
        <dbReference type="Rhea" id="RHEA-COMP:9674"/>
        <dbReference type="Rhea" id="RHEA-COMP:9677"/>
        <dbReference type="ChEBI" id="CHEBI:15377"/>
        <dbReference type="ChEBI" id="CHEBI:15378"/>
        <dbReference type="ChEBI" id="CHEBI:29985"/>
        <dbReference type="ChEBI" id="CHEBI:30616"/>
        <dbReference type="ChEBI" id="CHEBI:43474"/>
        <dbReference type="ChEBI" id="CHEBI:58359"/>
        <dbReference type="ChEBI" id="CHEBI:78515"/>
        <dbReference type="ChEBI" id="CHEBI:78516"/>
        <dbReference type="ChEBI" id="CHEBI:456216"/>
    </reaction>
</comment>
<dbReference type="InterPro" id="IPR023168">
    <property type="entry name" value="GatB_Yqey_C_2"/>
</dbReference>
<dbReference type="GO" id="GO:0050567">
    <property type="term" value="F:glutaminyl-tRNA synthase (glutamine-hydrolyzing) activity"/>
    <property type="evidence" value="ECO:0007669"/>
    <property type="project" value="UniProtKB-EC"/>
</dbReference>
<evidence type="ECO:0000256" key="6">
    <source>
        <dbReference type="ARBA" id="ARBA00022917"/>
    </source>
</evidence>
<protein>
    <submittedName>
        <fullName evidence="11">Aspartyl-tRNA(Asn) amidotransferase subunit B @ Glutamyl-tRNA(Gln) amidotransferase subunit B</fullName>
        <ecNumber evidence="11">6.3.5.6</ecNumber>
        <ecNumber evidence="11">6.3.5.7</ecNumber>
    </submittedName>
</protein>
<keyword evidence="11" id="KW-0808">Transferase</keyword>
<dbReference type="GO" id="GO:0016740">
    <property type="term" value="F:transferase activity"/>
    <property type="evidence" value="ECO:0007669"/>
    <property type="project" value="UniProtKB-KW"/>
</dbReference>
<dbReference type="AlphaFoldDB" id="A0A3B1CP22"/>
<name>A0A3B1CP22_9ZZZZ</name>
<keyword evidence="6" id="KW-0648">Protein biosynthesis</keyword>
<dbReference type="InterPro" id="IPR018027">
    <property type="entry name" value="Asn/Gln_amidotransferase"/>
</dbReference>
<keyword evidence="3 11" id="KW-0436">Ligase</keyword>
<comment type="similarity">
    <text evidence="1">Belongs to the GatB/GatE family. GatB subfamily.</text>
</comment>
<dbReference type="InterPro" id="IPR017958">
    <property type="entry name" value="Gln-tRNA_amidoTrfase_suB_CS"/>
</dbReference>
<dbReference type="FunFam" id="1.10.150.380:FF:000001">
    <property type="entry name" value="Aspartyl/glutamyl-tRNA(Asn/Gln) amidotransferase subunit B"/>
    <property type="match status" value="1"/>
</dbReference>
<dbReference type="PANTHER" id="PTHR11659">
    <property type="entry name" value="GLUTAMYL-TRNA GLN AMIDOTRANSFERASE SUBUNIT B MITOCHONDRIAL AND PROKARYOTIC PET112-RELATED"/>
    <property type="match status" value="1"/>
</dbReference>
<evidence type="ECO:0000256" key="4">
    <source>
        <dbReference type="ARBA" id="ARBA00022741"/>
    </source>
</evidence>
<evidence type="ECO:0000256" key="2">
    <source>
        <dbReference type="ARBA" id="ARBA00011123"/>
    </source>
</evidence>
<dbReference type="InterPro" id="IPR042114">
    <property type="entry name" value="GatB_C_1"/>
</dbReference>
<dbReference type="NCBIfam" id="TIGR00133">
    <property type="entry name" value="gatB"/>
    <property type="match status" value="1"/>
</dbReference>
<comment type="catalytic activity">
    <reaction evidence="9">
        <text>L-glutamyl-tRNA(Gln) + L-glutamine + ATP + H2O = L-glutaminyl-tRNA(Gln) + L-glutamate + ADP + phosphate + H(+)</text>
        <dbReference type="Rhea" id="RHEA:17521"/>
        <dbReference type="Rhea" id="RHEA-COMP:9681"/>
        <dbReference type="Rhea" id="RHEA-COMP:9684"/>
        <dbReference type="ChEBI" id="CHEBI:15377"/>
        <dbReference type="ChEBI" id="CHEBI:15378"/>
        <dbReference type="ChEBI" id="CHEBI:29985"/>
        <dbReference type="ChEBI" id="CHEBI:30616"/>
        <dbReference type="ChEBI" id="CHEBI:43474"/>
        <dbReference type="ChEBI" id="CHEBI:58359"/>
        <dbReference type="ChEBI" id="CHEBI:78520"/>
        <dbReference type="ChEBI" id="CHEBI:78521"/>
        <dbReference type="ChEBI" id="CHEBI:456216"/>
    </reaction>
</comment>
<dbReference type="EC" id="6.3.5.7" evidence="11"/>
<dbReference type="GO" id="GO:0070681">
    <property type="term" value="P:glutaminyl-tRNAGln biosynthesis via transamidation"/>
    <property type="evidence" value="ECO:0007669"/>
    <property type="project" value="TreeGrafter"/>
</dbReference>
<dbReference type="EMBL" id="UOGF01000035">
    <property type="protein sequence ID" value="VAX28231.1"/>
    <property type="molecule type" value="Genomic_DNA"/>
</dbReference>
<keyword evidence="4" id="KW-0547">Nucleotide-binding</keyword>